<organism evidence="2 3">
    <name type="scientific">Tautonia plasticadhaerens</name>
    <dbReference type="NCBI Taxonomy" id="2527974"/>
    <lineage>
        <taxon>Bacteria</taxon>
        <taxon>Pseudomonadati</taxon>
        <taxon>Planctomycetota</taxon>
        <taxon>Planctomycetia</taxon>
        <taxon>Isosphaerales</taxon>
        <taxon>Isosphaeraceae</taxon>
        <taxon>Tautonia</taxon>
    </lineage>
</organism>
<sequence>MIPTLRKLYVVGLLVWISSILLYPPWRGMRYNPVDSRPGGWAGSSFGLAGNVSRATLWNPPKAPSDAYVATVRWPWQAIHHGRPLPPSRLVRSSAPAPDGGPSFVMHGGAADHIEVAVQGIFHEIVWALLWTGLIAGGLRWFWAWRTGRREWDPLVWIGWSVSLGLLIGMLGLYAIAVFSGGYGLGWGIGSVVLACGFLGGLISGVATLKGSRGIRVGSVAFAGSLFVVGGAASQGYSPLNGTISWTTWLLLFLLSGPMSLITASIIAIRHRRLAGAWLLTGAFVSSMAAVQVMTPPPGTWSGGPGMGAYIFRWSMALILPFPLPMLLLGLLLLWMAGTWGHSNEKKSAGDPA</sequence>
<feature type="transmembrane region" description="Helical" evidence="1">
    <location>
        <begin position="276"/>
        <end position="294"/>
    </location>
</feature>
<dbReference type="EMBL" id="CP036426">
    <property type="protein sequence ID" value="QDV33755.1"/>
    <property type="molecule type" value="Genomic_DNA"/>
</dbReference>
<keyword evidence="1" id="KW-1133">Transmembrane helix</keyword>
<feature type="transmembrane region" description="Helical" evidence="1">
    <location>
        <begin position="125"/>
        <end position="143"/>
    </location>
</feature>
<evidence type="ECO:0000256" key="1">
    <source>
        <dbReference type="SAM" id="Phobius"/>
    </source>
</evidence>
<dbReference type="Proteomes" id="UP000317835">
    <property type="component" value="Chromosome"/>
</dbReference>
<name>A0A518GYU9_9BACT</name>
<reference evidence="2 3" key="1">
    <citation type="submission" date="2019-02" db="EMBL/GenBank/DDBJ databases">
        <title>Deep-cultivation of Planctomycetes and their phenomic and genomic characterization uncovers novel biology.</title>
        <authorList>
            <person name="Wiegand S."/>
            <person name="Jogler M."/>
            <person name="Boedeker C."/>
            <person name="Pinto D."/>
            <person name="Vollmers J."/>
            <person name="Rivas-Marin E."/>
            <person name="Kohn T."/>
            <person name="Peeters S.H."/>
            <person name="Heuer A."/>
            <person name="Rast P."/>
            <person name="Oberbeckmann S."/>
            <person name="Bunk B."/>
            <person name="Jeske O."/>
            <person name="Meyerdierks A."/>
            <person name="Storesund J.E."/>
            <person name="Kallscheuer N."/>
            <person name="Luecker S."/>
            <person name="Lage O.M."/>
            <person name="Pohl T."/>
            <person name="Merkel B.J."/>
            <person name="Hornburger P."/>
            <person name="Mueller R.-W."/>
            <person name="Bruemmer F."/>
            <person name="Labrenz M."/>
            <person name="Spormann A.M."/>
            <person name="Op den Camp H."/>
            <person name="Overmann J."/>
            <person name="Amann R."/>
            <person name="Jetten M.S.M."/>
            <person name="Mascher T."/>
            <person name="Medema M.H."/>
            <person name="Devos D.P."/>
            <person name="Kaster A.-K."/>
            <person name="Ovreas L."/>
            <person name="Rohde M."/>
            <person name="Galperin M.Y."/>
            <person name="Jogler C."/>
        </authorList>
    </citation>
    <scope>NUCLEOTIDE SEQUENCE [LARGE SCALE GENOMIC DNA]</scope>
    <source>
        <strain evidence="2 3">ElP</strain>
    </source>
</reference>
<keyword evidence="1" id="KW-0812">Transmembrane</keyword>
<dbReference type="KEGG" id="tpla:ElP_16340"/>
<feature type="transmembrane region" description="Helical" evidence="1">
    <location>
        <begin position="219"/>
        <end position="237"/>
    </location>
</feature>
<evidence type="ECO:0000313" key="3">
    <source>
        <dbReference type="Proteomes" id="UP000317835"/>
    </source>
</evidence>
<evidence type="ECO:0000313" key="2">
    <source>
        <dbReference type="EMBL" id="QDV33755.1"/>
    </source>
</evidence>
<feature type="transmembrane region" description="Helical" evidence="1">
    <location>
        <begin position="314"/>
        <end position="337"/>
    </location>
</feature>
<feature type="transmembrane region" description="Helical" evidence="1">
    <location>
        <begin position="249"/>
        <end position="269"/>
    </location>
</feature>
<feature type="transmembrane region" description="Helical" evidence="1">
    <location>
        <begin position="7"/>
        <end position="26"/>
    </location>
</feature>
<protein>
    <submittedName>
        <fullName evidence="2">Uncharacterized protein</fullName>
    </submittedName>
</protein>
<keyword evidence="3" id="KW-1185">Reference proteome</keyword>
<dbReference type="AlphaFoldDB" id="A0A518GYU9"/>
<proteinExistence type="predicted"/>
<accession>A0A518GYU9</accession>
<gene>
    <name evidence="2" type="ORF">ElP_16340</name>
</gene>
<feature type="transmembrane region" description="Helical" evidence="1">
    <location>
        <begin position="155"/>
        <end position="179"/>
    </location>
</feature>
<keyword evidence="1" id="KW-0472">Membrane</keyword>
<feature type="transmembrane region" description="Helical" evidence="1">
    <location>
        <begin position="185"/>
        <end position="207"/>
    </location>
</feature>